<organism evidence="2 3">
    <name type="scientific">Escherichia marmotae</name>
    <dbReference type="NCBI Taxonomy" id="1499973"/>
    <lineage>
        <taxon>Bacteria</taxon>
        <taxon>Pseudomonadati</taxon>
        <taxon>Pseudomonadota</taxon>
        <taxon>Gammaproteobacteria</taxon>
        <taxon>Enterobacterales</taxon>
        <taxon>Enterobacteriaceae</taxon>
        <taxon>Escherichia</taxon>
    </lineage>
</organism>
<dbReference type="EMBL" id="CP056159">
    <property type="protein sequence ID" value="QLV00502.1"/>
    <property type="molecule type" value="Genomic_DNA"/>
</dbReference>
<dbReference type="InterPro" id="IPR048658">
    <property type="entry name" value="Invasin_D4"/>
</dbReference>
<protein>
    <recommendedName>
        <fullName evidence="1">Invasin domain-containing protein</fullName>
    </recommendedName>
</protein>
<dbReference type="AlphaFoldDB" id="A0A7H9K3R2"/>
<dbReference type="Proteomes" id="UP000512115">
    <property type="component" value="Chromosome"/>
</dbReference>
<dbReference type="SUPFAM" id="SSF49373">
    <property type="entry name" value="Invasin/intimin cell-adhesion fragments"/>
    <property type="match status" value="1"/>
</dbReference>
<evidence type="ECO:0000313" key="2">
    <source>
        <dbReference type="EMBL" id="QLV00502.1"/>
    </source>
</evidence>
<accession>A0A7H9K3R2</accession>
<proteinExistence type="predicted"/>
<dbReference type="RefSeq" id="WP_016248829.1">
    <property type="nucleotide sequence ID" value="NZ_CAKAEI010000058.1"/>
</dbReference>
<evidence type="ECO:0000259" key="1">
    <source>
        <dbReference type="Pfam" id="PF21764"/>
    </source>
</evidence>
<gene>
    <name evidence="2" type="ORF">HV284_05125</name>
</gene>
<dbReference type="Pfam" id="PF21764">
    <property type="entry name" value="Invasin_D4"/>
    <property type="match status" value="1"/>
</dbReference>
<dbReference type="Gene3D" id="2.60.40.1080">
    <property type="match status" value="1"/>
</dbReference>
<sequence>MPKITGVLVSHHVFDIKKDMANGSFPKTLFPGATFQMVVDNDVVNNNTLDWSVVTNAGDNSLTVNQDGVVSFSKDIDESCIGKTFVIFAKDKATGKFVSSYLIKPHRFFKPRTATSDRFDNALFWIEDKKGTVPARRDINNVHFDELTGEMFHDVKREVNSGLFQEWGFLLFSGWTNPVHSDIGSLESEIFTLENDRIFISTVNSLPYSRDLHDDMDSQPAQAAAFYGESVVS</sequence>
<dbReference type="InterPro" id="IPR008964">
    <property type="entry name" value="Invasin/intimin_cell_adhesion"/>
</dbReference>
<evidence type="ECO:0000313" key="3">
    <source>
        <dbReference type="Proteomes" id="UP000512115"/>
    </source>
</evidence>
<name>A0A7H9K3R2_9ESCH</name>
<feature type="domain" description="Invasin" evidence="1">
    <location>
        <begin position="23"/>
        <end position="101"/>
    </location>
</feature>
<reference evidence="2 3" key="1">
    <citation type="submission" date="2020-06" db="EMBL/GenBank/DDBJ databases">
        <title>REHAB project genomes.</title>
        <authorList>
            <person name="Shaw L.P."/>
        </authorList>
    </citation>
    <scope>NUCLEOTIDE SEQUENCE [LARGE SCALE GENOMIC DNA]</scope>
    <source>
        <strain evidence="2 3">RHBSTW-00814</strain>
    </source>
</reference>